<reference evidence="3" key="2">
    <citation type="submission" date="2020-05" db="UniProtKB">
        <authorList>
            <consortium name="EnsemblMetazoa"/>
        </authorList>
    </citation>
    <scope>IDENTIFICATION</scope>
    <source>
        <strain evidence="3">wikel</strain>
    </source>
</reference>
<protein>
    <recommendedName>
        <fullName evidence="1">YqaJ viral recombinase domain-containing protein</fullName>
    </recommendedName>
</protein>
<proteinExistence type="predicted"/>
<dbReference type="STRING" id="6945.B7PIM3"/>
<reference evidence="2 4" key="1">
    <citation type="submission" date="2008-03" db="EMBL/GenBank/DDBJ databases">
        <title>Annotation of Ixodes scapularis.</title>
        <authorList>
            <consortium name="Ixodes scapularis Genome Project Consortium"/>
            <person name="Caler E."/>
            <person name="Hannick L.I."/>
            <person name="Bidwell S."/>
            <person name="Joardar V."/>
            <person name="Thiagarajan M."/>
            <person name="Amedeo P."/>
            <person name="Galinsky K.J."/>
            <person name="Schobel S."/>
            <person name="Inman J."/>
            <person name="Hostetler J."/>
            <person name="Miller J."/>
            <person name="Hammond M."/>
            <person name="Megy K."/>
            <person name="Lawson D."/>
            <person name="Kodira C."/>
            <person name="Sutton G."/>
            <person name="Meyer J."/>
            <person name="Hill C.A."/>
            <person name="Birren B."/>
            <person name="Nene V."/>
            <person name="Collins F."/>
            <person name="Alarcon-Chaidez F."/>
            <person name="Wikel S."/>
            <person name="Strausberg R."/>
        </authorList>
    </citation>
    <scope>NUCLEOTIDE SEQUENCE [LARGE SCALE GENOMIC DNA]</scope>
    <source>
        <strain evidence="4">Wikel</strain>
        <strain evidence="2">Wikel colony</strain>
    </source>
</reference>
<dbReference type="InterPro" id="IPR051703">
    <property type="entry name" value="NF-kappa-B_Signaling_Reg"/>
</dbReference>
<dbReference type="SUPFAM" id="SSF52980">
    <property type="entry name" value="Restriction endonuclease-like"/>
    <property type="match status" value="1"/>
</dbReference>
<feature type="non-terminal residue" evidence="2">
    <location>
        <position position="1"/>
    </location>
</feature>
<evidence type="ECO:0000313" key="4">
    <source>
        <dbReference type="Proteomes" id="UP000001555"/>
    </source>
</evidence>
<feature type="domain" description="YqaJ viral recombinase" evidence="1">
    <location>
        <begin position="2"/>
        <end position="108"/>
    </location>
</feature>
<dbReference type="InterPro" id="IPR011335">
    <property type="entry name" value="Restrct_endonuc-II-like"/>
</dbReference>
<dbReference type="PaxDb" id="6945-B7PIM3"/>
<dbReference type="CDD" id="cd22343">
    <property type="entry name" value="PDDEXK_lambda_exonuclease-like"/>
    <property type="match status" value="1"/>
</dbReference>
<dbReference type="PANTHER" id="PTHR46609:SF8">
    <property type="entry name" value="YQAJ VIRAL RECOMBINASE DOMAIN-CONTAINING PROTEIN"/>
    <property type="match status" value="1"/>
</dbReference>
<dbReference type="VEuPathDB" id="VectorBase:ISCW024258"/>
<dbReference type="InterPro" id="IPR011604">
    <property type="entry name" value="PDDEXK-like_dom_sf"/>
</dbReference>
<dbReference type="VEuPathDB" id="VectorBase:ISCP_022489"/>
<evidence type="ECO:0000259" key="1">
    <source>
        <dbReference type="Pfam" id="PF09588"/>
    </source>
</evidence>
<evidence type="ECO:0000313" key="3">
    <source>
        <dbReference type="EnsemblMetazoa" id="ISCW024258-PA"/>
    </source>
</evidence>
<dbReference type="OrthoDB" id="6431760at2759"/>
<dbReference type="Gene3D" id="3.90.320.10">
    <property type="match status" value="1"/>
</dbReference>
<dbReference type="InParanoid" id="B7PIM3"/>
<evidence type="ECO:0000313" key="2">
    <source>
        <dbReference type="EMBL" id="EEC06445.1"/>
    </source>
</evidence>
<dbReference type="GO" id="GO:0006281">
    <property type="term" value="P:DNA repair"/>
    <property type="evidence" value="ECO:0007669"/>
    <property type="project" value="UniProtKB-ARBA"/>
</dbReference>
<dbReference type="Pfam" id="PF09588">
    <property type="entry name" value="YqaJ"/>
    <property type="match status" value="1"/>
</dbReference>
<dbReference type="VEuPathDB" id="VectorBase:ISCI014592"/>
<dbReference type="InterPro" id="IPR019080">
    <property type="entry name" value="YqaJ_viral_recombinase"/>
</dbReference>
<dbReference type="AlphaFoldDB" id="B7PIM3"/>
<dbReference type="Proteomes" id="UP000001555">
    <property type="component" value="Unassembled WGS sequence"/>
</dbReference>
<dbReference type="PANTHER" id="PTHR46609">
    <property type="entry name" value="EXONUCLEASE, PHAGE-TYPE/RECB, C-TERMINAL DOMAIN-CONTAINING PROTEIN"/>
    <property type="match status" value="1"/>
</dbReference>
<dbReference type="HOGENOM" id="CLU_050446_3_0_1"/>
<dbReference type="EMBL" id="ABJB010763014">
    <property type="status" value="NOT_ANNOTATED_CDS"/>
    <property type="molecule type" value="Genomic_DNA"/>
</dbReference>
<gene>
    <name evidence="2" type="ORF">IscW_ISCW024258</name>
</gene>
<sequence>ALEFGRTNEPNAVRTYAKLNPSVRIQECGLFVCTDLPFLCTSPDRLLDGNGLLEVKCPFTARLYETLAETSKHHSIGIRICKKNKCLYLPKTNKYYFQVQGQLNITQRDYCDLMFWSPTDKFVQRITRDNNFWKRLTPKLQDFYFGYLLP</sequence>
<keyword evidence="4" id="KW-1185">Reference proteome</keyword>
<name>B7PIM3_IXOSC</name>
<accession>B7PIM3</accession>
<dbReference type="EnsemblMetazoa" id="ISCW024258-RA">
    <property type="protein sequence ID" value="ISCW024258-PA"/>
    <property type="gene ID" value="ISCW024258"/>
</dbReference>
<feature type="non-terminal residue" evidence="2">
    <location>
        <position position="150"/>
    </location>
</feature>
<organism>
    <name type="scientific">Ixodes scapularis</name>
    <name type="common">Black-legged tick</name>
    <name type="synonym">Deer tick</name>
    <dbReference type="NCBI Taxonomy" id="6945"/>
    <lineage>
        <taxon>Eukaryota</taxon>
        <taxon>Metazoa</taxon>
        <taxon>Ecdysozoa</taxon>
        <taxon>Arthropoda</taxon>
        <taxon>Chelicerata</taxon>
        <taxon>Arachnida</taxon>
        <taxon>Acari</taxon>
        <taxon>Parasitiformes</taxon>
        <taxon>Ixodida</taxon>
        <taxon>Ixodoidea</taxon>
        <taxon>Ixodidae</taxon>
        <taxon>Ixodinae</taxon>
        <taxon>Ixodes</taxon>
    </lineage>
</organism>
<dbReference type="EMBL" id="DS720010">
    <property type="protein sequence ID" value="EEC06445.1"/>
    <property type="molecule type" value="Genomic_DNA"/>
</dbReference>